<protein>
    <submittedName>
        <fullName evidence="1">Uncharacterized protein</fullName>
    </submittedName>
</protein>
<dbReference type="AlphaFoldDB" id="A0A0E9UJW7"/>
<proteinExistence type="predicted"/>
<dbReference type="EMBL" id="GBXM01042571">
    <property type="protein sequence ID" value="JAH66006.1"/>
    <property type="molecule type" value="Transcribed_RNA"/>
</dbReference>
<reference evidence="1" key="2">
    <citation type="journal article" date="2015" name="Fish Shellfish Immunol.">
        <title>Early steps in the European eel (Anguilla anguilla)-Vibrio vulnificus interaction in the gills: Role of the RtxA13 toxin.</title>
        <authorList>
            <person name="Callol A."/>
            <person name="Pajuelo D."/>
            <person name="Ebbesson L."/>
            <person name="Teles M."/>
            <person name="MacKenzie S."/>
            <person name="Amaro C."/>
        </authorList>
    </citation>
    <scope>NUCLEOTIDE SEQUENCE</scope>
</reference>
<evidence type="ECO:0000313" key="1">
    <source>
        <dbReference type="EMBL" id="JAH66006.1"/>
    </source>
</evidence>
<accession>A0A0E9UJW7</accession>
<sequence>MRLFNFTAAMRLFSLTKTHNIQWFRCTAVPPSPACPRLPPETAF</sequence>
<reference evidence="1" key="1">
    <citation type="submission" date="2014-11" db="EMBL/GenBank/DDBJ databases">
        <authorList>
            <person name="Amaro Gonzalez C."/>
        </authorList>
    </citation>
    <scope>NUCLEOTIDE SEQUENCE</scope>
</reference>
<name>A0A0E9UJW7_ANGAN</name>
<organism evidence="1">
    <name type="scientific">Anguilla anguilla</name>
    <name type="common">European freshwater eel</name>
    <name type="synonym">Muraena anguilla</name>
    <dbReference type="NCBI Taxonomy" id="7936"/>
    <lineage>
        <taxon>Eukaryota</taxon>
        <taxon>Metazoa</taxon>
        <taxon>Chordata</taxon>
        <taxon>Craniata</taxon>
        <taxon>Vertebrata</taxon>
        <taxon>Euteleostomi</taxon>
        <taxon>Actinopterygii</taxon>
        <taxon>Neopterygii</taxon>
        <taxon>Teleostei</taxon>
        <taxon>Anguilliformes</taxon>
        <taxon>Anguillidae</taxon>
        <taxon>Anguilla</taxon>
    </lineage>
</organism>